<protein>
    <submittedName>
        <fullName evidence="2">26 kDa periplasmic immunogenic protein</fullName>
    </submittedName>
</protein>
<dbReference type="InterPro" id="IPR007497">
    <property type="entry name" value="SIMPL/DUF541"/>
</dbReference>
<accession>A0A1V4ITP0</accession>
<reference evidence="2 3" key="1">
    <citation type="submission" date="2017-03" db="EMBL/GenBank/DDBJ databases">
        <title>Genome sequence of Clostridium chromiireducens DSM 23318.</title>
        <authorList>
            <person name="Poehlein A."/>
            <person name="Daniel R."/>
        </authorList>
    </citation>
    <scope>NUCLEOTIDE SEQUENCE [LARGE SCALE GENOMIC DNA]</scope>
    <source>
        <strain evidence="2 3">DSM 23318</strain>
    </source>
</reference>
<organism evidence="2 3">
    <name type="scientific">Clostridium chromiireducens</name>
    <dbReference type="NCBI Taxonomy" id="225345"/>
    <lineage>
        <taxon>Bacteria</taxon>
        <taxon>Bacillati</taxon>
        <taxon>Bacillota</taxon>
        <taxon>Clostridia</taxon>
        <taxon>Eubacteriales</taxon>
        <taxon>Clostridiaceae</taxon>
        <taxon>Clostridium</taxon>
    </lineage>
</organism>
<dbReference type="AlphaFoldDB" id="A0A1V4ITP0"/>
<gene>
    <name evidence="2" type="ORF">CLCHR_16360</name>
</gene>
<dbReference type="Gene3D" id="3.30.70.2970">
    <property type="entry name" value="Protein of unknown function (DUF541), domain 2"/>
    <property type="match status" value="1"/>
</dbReference>
<dbReference type="InterPro" id="IPR052022">
    <property type="entry name" value="26kDa_periplasmic_antigen"/>
</dbReference>
<feature type="region of interest" description="Disordered" evidence="1">
    <location>
        <begin position="1"/>
        <end position="24"/>
    </location>
</feature>
<dbReference type="Gene3D" id="3.30.110.170">
    <property type="entry name" value="Protein of unknown function (DUF541), domain 1"/>
    <property type="match status" value="1"/>
</dbReference>
<dbReference type="Proteomes" id="UP000191056">
    <property type="component" value="Unassembled WGS sequence"/>
</dbReference>
<name>A0A1V4ITP0_9CLOT</name>
<comment type="caution">
    <text evidence="2">The sequence shown here is derived from an EMBL/GenBank/DDBJ whole genome shotgun (WGS) entry which is preliminary data.</text>
</comment>
<proteinExistence type="predicted"/>
<keyword evidence="3" id="KW-1185">Reference proteome</keyword>
<dbReference type="GO" id="GO:0006974">
    <property type="term" value="P:DNA damage response"/>
    <property type="evidence" value="ECO:0007669"/>
    <property type="project" value="TreeGrafter"/>
</dbReference>
<dbReference type="Pfam" id="PF04402">
    <property type="entry name" value="SIMPL"/>
    <property type="match status" value="1"/>
</dbReference>
<evidence type="ECO:0000313" key="2">
    <source>
        <dbReference type="EMBL" id="OPJ63296.1"/>
    </source>
</evidence>
<dbReference type="PANTHER" id="PTHR34387:SF2">
    <property type="entry name" value="SLR1258 PROTEIN"/>
    <property type="match status" value="1"/>
</dbReference>
<dbReference type="RefSeq" id="WP_079439203.1">
    <property type="nucleotide sequence ID" value="NZ_MZGT01000018.1"/>
</dbReference>
<dbReference type="PANTHER" id="PTHR34387">
    <property type="entry name" value="SLR1258 PROTEIN"/>
    <property type="match status" value="1"/>
</dbReference>
<evidence type="ECO:0000256" key="1">
    <source>
        <dbReference type="SAM" id="MobiDB-lite"/>
    </source>
</evidence>
<dbReference type="STRING" id="225345.CLCHR_16360"/>
<dbReference type="OrthoDB" id="9785192at2"/>
<dbReference type="EMBL" id="MZGT01000018">
    <property type="protein sequence ID" value="OPJ63296.1"/>
    <property type="molecule type" value="Genomic_DNA"/>
</dbReference>
<evidence type="ECO:0000313" key="3">
    <source>
        <dbReference type="Proteomes" id="UP000191056"/>
    </source>
</evidence>
<sequence length="225" mass="24997">MNQIRNNDNHSLRNQDGTRGNNKLRVIGKGTVSVRPDGAEVIVGVTTEDKQLEVAQQENAQTMQQVINSIRAVGVPQRNIQTRNYNIRPDYDYINGQQIFRVYEVSTNLEVAISDINSVGQIIDTAVSNGANSVNGIIFTISDETAQYYEALRRAVEDAQNKARVIANELNVNLDIIPIEINEQNEEEIMPAVMTLKSSNASTPIEAGENIINADIEAIFVYSKY</sequence>